<feature type="domain" description="Glucose/Sorbosone dehydrogenase" evidence="1">
    <location>
        <begin position="287"/>
        <end position="411"/>
    </location>
</feature>
<dbReference type="PANTHER" id="PTHR19328">
    <property type="entry name" value="HEDGEHOG-INTERACTING PROTEIN"/>
    <property type="match status" value="1"/>
</dbReference>
<sequence length="1202" mass="128382">MAAVSFSAPVSHAALSNPQPVILPSGMSVELKSWLTIPASSSSTPKARINHLKPCPGDSRLYCNDLRGKLWVIASTSATSASQFLDLSAHFPGFIHTPGLGTGFASFAFHPEFRQAGAPGFGKFYTAHSENAGSSVPDFVAPGTDDLSQMGIVTEWTMSNPAANSITTSPANFTKRELLRIGFPYNFHDVQEIEFDPTATPGEENYGCLFICFGDGGSIVLDQPGNIGRIDSPLGAIHRITPVLASGQSAANFTLSANGKYYIPSGATNTNPFVSAADPTPGDGFPVVRELYAYGFRNPHRISWDRGGSGKMFCGNIGESTIEEIEVVTKGTHHGWPQREGAYLFDHTDKTHVYPLPGSDPVPYVYPVSQYDHSEGRAAVAGGFVYRGSAIPGLKGYYVCGDIVSGDLLVLPESAMNLAPSTGTGDTPAPPKLLGVETNGVATSFRSMLGTSRADLRVGQDSAGELYLLSKQNGTIHRVLPDTTQGNTPPWGDHDDWAILGNMESGQLPAMSLSSTGSSVQVVNDPTEGAVNRVMRLRSAGSTLLSASIPIPAIPDGGRGTVHFRFCTVDQNHDHRWGLSEQAAPTSSTSLKVQMRSISTNPGRIEVSDASSFASAFDITPKTWYSVWLHVDNASGTTSDRFDVYVKGGDYGVPTLVKTGVKFTAGVSSALRSFYWRLAAGTEIYFDDIYVDTGHVNLSDPVATDWRLVDHFDGPSPLDSWELPAPAAQSASIVTEPTGNRYLRRAASSSAAANPNAIAAKRLPFLTQVSKTLTLFFRMRLEGTNLRQSFGASASDPADAALYTENDFAPQLRFSPGGLCDLYDGPAGTESFVPASVDARPCPALQSGVWYNVWITAYNGGAASGGQTWRAFVQGAAFPRPVQLGGTYHFRKQAEMPITHFLSIAATDSGTGNQAVNIDDLHAYEGLNLANPLAPDWTPTSVELAGNSATLSYPTWHNRAFQLFESSDLASWQPLGPISEGDSSWGHLTVPIQPQKRFFRAGALSRRDFHPASWSTDFSGEELPNGLFLLGSASWAHSDGLLTLSATGSQVAGMVARPCGYALVPGDWRNTTLTVQSRTLRSSGTTQRDIVLIFGYVDETHFYYAHIAGTANGSTQNVIMKVNGTTVTPVQTPTTPPVKLTSNWQTLRVTHAATGAIAVFADTMSTPFMTAVDTAYPLGKAGFGSYDDPAEFRSVIVSGESP</sequence>
<dbReference type="EMBL" id="JAPDDR010000010">
    <property type="protein sequence ID" value="MCW1915674.1"/>
    <property type="molecule type" value="Genomic_DNA"/>
</dbReference>
<gene>
    <name evidence="2" type="ORF">OJ996_18960</name>
</gene>
<proteinExistence type="predicted"/>
<dbReference type="Gene3D" id="2.120.10.30">
    <property type="entry name" value="TolB, C-terminal domain"/>
    <property type="match status" value="1"/>
</dbReference>
<dbReference type="InterPro" id="IPR012938">
    <property type="entry name" value="Glc/Sorbosone_DH"/>
</dbReference>
<dbReference type="PANTHER" id="PTHR19328:SF75">
    <property type="entry name" value="ALDOSE SUGAR DEHYDROGENASE YLII"/>
    <property type="match status" value="1"/>
</dbReference>
<evidence type="ECO:0000259" key="1">
    <source>
        <dbReference type="Pfam" id="PF07995"/>
    </source>
</evidence>
<name>A0ABT3G884_9BACT</name>
<evidence type="ECO:0000313" key="2">
    <source>
        <dbReference type="EMBL" id="MCW1915674.1"/>
    </source>
</evidence>
<reference evidence="2" key="1">
    <citation type="submission" date="2022-10" db="EMBL/GenBank/DDBJ databases">
        <title>Luteolibacter sp. GHJ8, whole genome shotgun sequencing project.</title>
        <authorList>
            <person name="Zhao G."/>
            <person name="Shen L."/>
        </authorList>
    </citation>
    <scope>NUCLEOTIDE SEQUENCE</scope>
    <source>
        <strain evidence="2">GHJ8</strain>
    </source>
</reference>
<organism evidence="2 3">
    <name type="scientific">Luteolibacter rhizosphaerae</name>
    <dbReference type="NCBI Taxonomy" id="2989719"/>
    <lineage>
        <taxon>Bacteria</taxon>
        <taxon>Pseudomonadati</taxon>
        <taxon>Verrucomicrobiota</taxon>
        <taxon>Verrucomicrobiia</taxon>
        <taxon>Verrucomicrobiales</taxon>
        <taxon>Verrucomicrobiaceae</taxon>
        <taxon>Luteolibacter</taxon>
    </lineage>
</organism>
<protein>
    <submittedName>
        <fullName evidence="2">PQQ-dependent sugar dehydrogenase</fullName>
    </submittedName>
</protein>
<dbReference type="Pfam" id="PF07995">
    <property type="entry name" value="GSDH"/>
    <property type="match status" value="1"/>
</dbReference>
<evidence type="ECO:0000313" key="3">
    <source>
        <dbReference type="Proteomes" id="UP001165653"/>
    </source>
</evidence>
<comment type="caution">
    <text evidence="2">The sequence shown here is derived from an EMBL/GenBank/DDBJ whole genome shotgun (WGS) entry which is preliminary data.</text>
</comment>
<keyword evidence="3" id="KW-1185">Reference proteome</keyword>
<dbReference type="Proteomes" id="UP001165653">
    <property type="component" value="Unassembled WGS sequence"/>
</dbReference>
<dbReference type="Gene3D" id="2.60.120.560">
    <property type="entry name" value="Exo-inulinase, domain 1"/>
    <property type="match status" value="1"/>
</dbReference>
<dbReference type="InterPro" id="IPR011042">
    <property type="entry name" value="6-blade_b-propeller_TolB-like"/>
</dbReference>
<accession>A0ABT3G884</accession>